<protein>
    <recommendedName>
        <fullName evidence="4">Encoded protein</fullName>
    </recommendedName>
</protein>
<sequence>MAKLEVASSAKAMSLLIEHNAGTLSPNPAREINKFVKAVMKQNVEFKSAQTLLNQSLGQLLVSFDSFSARTLTPVSRTPTANKPLYDHSDLLADLENTTAAPVRPTQNDWNFISSSKGEEETAPPANNNASTSQRKRGRENH</sequence>
<feature type="compositionally biased region" description="Polar residues" evidence="1">
    <location>
        <begin position="97"/>
        <end position="116"/>
    </location>
</feature>
<dbReference type="EMBL" id="MU069920">
    <property type="protein sequence ID" value="KAF5831799.1"/>
    <property type="molecule type" value="Genomic_DNA"/>
</dbReference>
<name>A0ABQ7GB28_DUNSA</name>
<evidence type="ECO:0000313" key="2">
    <source>
        <dbReference type="EMBL" id="KAF5831799.1"/>
    </source>
</evidence>
<evidence type="ECO:0000256" key="1">
    <source>
        <dbReference type="SAM" id="MobiDB-lite"/>
    </source>
</evidence>
<comment type="caution">
    <text evidence="2">The sequence shown here is derived from an EMBL/GenBank/DDBJ whole genome shotgun (WGS) entry which is preliminary data.</text>
</comment>
<keyword evidence="3" id="KW-1185">Reference proteome</keyword>
<accession>A0ABQ7GB28</accession>
<organism evidence="2 3">
    <name type="scientific">Dunaliella salina</name>
    <name type="common">Green alga</name>
    <name type="synonym">Protococcus salinus</name>
    <dbReference type="NCBI Taxonomy" id="3046"/>
    <lineage>
        <taxon>Eukaryota</taxon>
        <taxon>Viridiplantae</taxon>
        <taxon>Chlorophyta</taxon>
        <taxon>core chlorophytes</taxon>
        <taxon>Chlorophyceae</taxon>
        <taxon>CS clade</taxon>
        <taxon>Chlamydomonadales</taxon>
        <taxon>Dunaliellaceae</taxon>
        <taxon>Dunaliella</taxon>
    </lineage>
</organism>
<reference evidence="2" key="1">
    <citation type="submission" date="2017-08" db="EMBL/GenBank/DDBJ databases">
        <authorList>
            <person name="Polle J.E."/>
            <person name="Barry K."/>
            <person name="Cushman J."/>
            <person name="Schmutz J."/>
            <person name="Tran D."/>
            <person name="Hathwaick L.T."/>
            <person name="Yim W.C."/>
            <person name="Jenkins J."/>
            <person name="Mckie-Krisberg Z.M."/>
            <person name="Prochnik S."/>
            <person name="Lindquist E."/>
            <person name="Dockter R.B."/>
            <person name="Adam C."/>
            <person name="Molina H."/>
            <person name="Bunkerborg J."/>
            <person name="Jin E."/>
            <person name="Buchheim M."/>
            <person name="Magnuson J."/>
        </authorList>
    </citation>
    <scope>NUCLEOTIDE SEQUENCE</scope>
    <source>
        <strain evidence="2">CCAP 19/18</strain>
    </source>
</reference>
<evidence type="ECO:0008006" key="4">
    <source>
        <dbReference type="Google" id="ProtNLM"/>
    </source>
</evidence>
<gene>
    <name evidence="2" type="ORF">DUNSADRAFT_12567</name>
</gene>
<evidence type="ECO:0000313" key="3">
    <source>
        <dbReference type="Proteomes" id="UP000815325"/>
    </source>
</evidence>
<proteinExistence type="predicted"/>
<dbReference type="Proteomes" id="UP000815325">
    <property type="component" value="Unassembled WGS sequence"/>
</dbReference>
<feature type="region of interest" description="Disordered" evidence="1">
    <location>
        <begin position="97"/>
        <end position="142"/>
    </location>
</feature>